<keyword evidence="1" id="KW-1133">Transmembrane helix</keyword>
<evidence type="ECO:0000313" key="3">
    <source>
        <dbReference type="Proteomes" id="UP000176192"/>
    </source>
</evidence>
<dbReference type="AlphaFoldDB" id="A0A1F6Y9L1"/>
<evidence type="ECO:0000256" key="1">
    <source>
        <dbReference type="SAM" id="Phobius"/>
    </source>
</evidence>
<dbReference type="InterPro" id="IPR042099">
    <property type="entry name" value="ANL_N_sf"/>
</dbReference>
<protein>
    <recommendedName>
        <fullName evidence="4">Phenylacetate--CoA ligase</fullName>
    </recommendedName>
</protein>
<sequence>MKNNNIYKEKALKIFEFAARNVPAYKKLLAEYGINPKIIIKNRDFEGIPIIDKKNYLLAFPPLQLVPKGKYPPMLSASSGSSGKPFYWPRGDAQEASGAEIHRIILENIFKLKGKTVLAIVCFSMGNWIAGTFTLASLREVARKDKHFKLTTITPGIDKEDAVGALRDLAPYFDSVVVLGYPPFIMDVILAARELGVNLEKLDLYFILAGENFSEKWRSMLLKTAGAAQALNKVVSIYGTADAGALGHENPFTVTLRRLASKHKDLKKDLFGQSAFLPTVVAFYPEGAFFEVVNGNLILTTSAGIPLVRYDIKDHGMLLSHQYVISLLKKHKLYKILPAYLKNWRQPMAVLQGRQDVAVTFYAVNIYPENIKAGLEDDRVAGLVTGKYVIVAEQTENLREQKLKVAVELKKGINTNTDLVKIITSSLFDNLIELNTEYRKLSRSINQKAMPEVSLVEYGHEQFIIKKSKHRWVRQT</sequence>
<gene>
    <name evidence="2" type="ORF">A3G06_00575</name>
</gene>
<organism evidence="2 3">
    <name type="scientific">Candidatus Nomurabacteria bacterium RIFCSPLOWO2_12_FULL_46_14</name>
    <dbReference type="NCBI Taxonomy" id="1801797"/>
    <lineage>
        <taxon>Bacteria</taxon>
        <taxon>Candidatus Nomuraibacteriota</taxon>
    </lineage>
</organism>
<dbReference type="Proteomes" id="UP000176192">
    <property type="component" value="Unassembled WGS sequence"/>
</dbReference>
<dbReference type="Gene3D" id="3.40.50.12780">
    <property type="entry name" value="N-terminal domain of ligase-like"/>
    <property type="match status" value="1"/>
</dbReference>
<accession>A0A1F6Y9L1</accession>
<dbReference type="PANTHER" id="PTHR43845:SF1">
    <property type="entry name" value="BLR5969 PROTEIN"/>
    <property type="match status" value="1"/>
</dbReference>
<dbReference type="EMBL" id="MFVV01000026">
    <property type="protein sequence ID" value="OGJ03073.1"/>
    <property type="molecule type" value="Genomic_DNA"/>
</dbReference>
<dbReference type="STRING" id="1801797.A3G06_00575"/>
<keyword evidence="1" id="KW-0472">Membrane</keyword>
<name>A0A1F6Y9L1_9BACT</name>
<dbReference type="PANTHER" id="PTHR43845">
    <property type="entry name" value="BLR5969 PROTEIN"/>
    <property type="match status" value="1"/>
</dbReference>
<evidence type="ECO:0008006" key="4">
    <source>
        <dbReference type="Google" id="ProtNLM"/>
    </source>
</evidence>
<keyword evidence="1" id="KW-0812">Transmembrane</keyword>
<evidence type="ECO:0000313" key="2">
    <source>
        <dbReference type="EMBL" id="OGJ03073.1"/>
    </source>
</evidence>
<comment type="caution">
    <text evidence="2">The sequence shown here is derived from an EMBL/GenBank/DDBJ whole genome shotgun (WGS) entry which is preliminary data.</text>
</comment>
<feature type="transmembrane region" description="Helical" evidence="1">
    <location>
        <begin position="117"/>
        <end position="138"/>
    </location>
</feature>
<reference evidence="2 3" key="1">
    <citation type="journal article" date="2016" name="Nat. Commun.">
        <title>Thousands of microbial genomes shed light on interconnected biogeochemical processes in an aquifer system.</title>
        <authorList>
            <person name="Anantharaman K."/>
            <person name="Brown C.T."/>
            <person name="Hug L.A."/>
            <person name="Sharon I."/>
            <person name="Castelle C.J."/>
            <person name="Probst A.J."/>
            <person name="Thomas B.C."/>
            <person name="Singh A."/>
            <person name="Wilkins M.J."/>
            <person name="Karaoz U."/>
            <person name="Brodie E.L."/>
            <person name="Williams K.H."/>
            <person name="Hubbard S.S."/>
            <person name="Banfield J.F."/>
        </authorList>
    </citation>
    <scope>NUCLEOTIDE SEQUENCE [LARGE SCALE GENOMIC DNA]</scope>
</reference>
<proteinExistence type="predicted"/>